<dbReference type="InterPro" id="IPR007641">
    <property type="entry name" value="RNA_pol_Rpb2_7"/>
</dbReference>
<comment type="similarity">
    <text evidence="6 7">Belongs to the RNA polymerase beta chain family.</text>
</comment>
<dbReference type="RefSeq" id="WP_272132674.1">
    <property type="nucleotide sequence ID" value="NZ_JAQLOI010000001.1"/>
</dbReference>
<dbReference type="Pfam" id="PF00562">
    <property type="entry name" value="RNA_pol_Rpb2_6"/>
    <property type="match status" value="1"/>
</dbReference>
<feature type="domain" description="RNA polymerase Rpb2" evidence="11">
    <location>
        <begin position="1265"/>
        <end position="1340"/>
    </location>
</feature>
<evidence type="ECO:0000256" key="8">
    <source>
        <dbReference type="RuleBase" id="RU363031"/>
    </source>
</evidence>
<dbReference type="Gene3D" id="3.90.1800.10">
    <property type="entry name" value="RNA polymerase alpha subunit dimerisation domain"/>
    <property type="match status" value="1"/>
</dbReference>
<dbReference type="CDD" id="cd00653">
    <property type="entry name" value="RNA_pol_B_RPB2"/>
    <property type="match status" value="1"/>
</dbReference>
<dbReference type="HAMAP" id="MF_01321">
    <property type="entry name" value="RNApol_bact_RpoB"/>
    <property type="match status" value="1"/>
</dbReference>
<dbReference type="Proteomes" id="UP001210678">
    <property type="component" value="Unassembled WGS sequence"/>
</dbReference>
<protein>
    <recommendedName>
        <fullName evidence="6 8">DNA-directed RNA polymerase subunit beta</fullName>
        <shortName evidence="6">RNAP subunit beta</shortName>
        <ecNumber evidence="6 8">2.7.7.6</ecNumber>
    </recommendedName>
    <alternativeName>
        <fullName evidence="6">RNA polymerase subunit beta</fullName>
    </alternativeName>
    <alternativeName>
        <fullName evidence="6">Transcriptase subunit beta</fullName>
    </alternativeName>
</protein>
<evidence type="ECO:0000259" key="13">
    <source>
        <dbReference type="Pfam" id="PF04563"/>
    </source>
</evidence>
<name>A0ABT4YMG7_9VIBR</name>
<dbReference type="InterPro" id="IPR007645">
    <property type="entry name" value="RNA_pol_Rpb2_3"/>
</dbReference>
<evidence type="ECO:0000259" key="14">
    <source>
        <dbReference type="Pfam" id="PF04565"/>
    </source>
</evidence>
<feature type="domain" description="RNA polymerase Rpb2" evidence="12">
    <location>
        <begin position="151"/>
        <end position="224"/>
    </location>
</feature>
<comment type="caution">
    <text evidence="16">The sequence shown here is derived from an EMBL/GenBank/DDBJ whole genome shotgun (WGS) entry which is preliminary data.</text>
</comment>
<sequence>MVYSYTEKKRIRKDFGTRPQVLDIPYLLSIQLDSFDKFIDQDPEGQHGLEAAFRSVFPIQSYNGNSELQYVSYRLGEPVFDVKECQIRGVTYSKPLRVKLRLVVFDRDAPAGTVKDIKEQEVYMGEIPLMTDNGTFVINGTERVIVSQLHRSPGVFFDSDKGKTHSSGKVLYNARVIPYRGSWLDFEFDPKDNLYVRIDRRRKLPASIILRALQKTTEEILDIFFEKVNFEVKDQTLMMELVPDRLRGETANFDIEANGKTYIETGRRVTARHIRNLEKDGIEFIEVPVEYIVGKIASKDYINEDTGEIIVAANQEISLEALANLSQAGHKNLQVLFTNDLDHGPFMSDTLRVDSTVDRISALVEIYRMMRPGEPPTKEAAEALFQSLFFAEERYDLSTVGRMKFNSSIGRDDAGEQGILDETDIIEVMKKLIGIRNGKGEVDDIDHLGNRRIRSVGEMAENQFRVGLVRVERAVKERLSLGDLDAIMPQDLINAKPISAAVKEFFGSSQLSQFMDQNNPLSEVTHKRRISALGPGGLTRERAGFEVRDVHVTHYGRLCPIETPEGPNIGLINSLSAFARCNDFGFLETPYRRVVDGIVTDEVDYLSAIEEGQFIIAQANSALTETNSFGEELVTARQKGESGLHPRDQVNYMDVATNQVVSVAASLIPFLEHDDANRALMGANMQRQAVPTLRADKPLVGTGIERNVAVDSGVTAVAKRGGTVQSVDASRIVVKVNESELVPGEAGIDIYNLTKYTRSNQNTCINQRPTVLPGEPVAKGDVIADGPSTDLGELALGQNIRLAFMPWNGYNFEDSILVSERVVQEDRFTTIHIQELSCVARDTKLGSEEITADIPNVGESALSKLDESGIVYIGAEVKGGDILVGKVTPKGETQLTPEEKLLRAIFGEKASDVKDTSLRVPNSVSGTIIDVQVFTRDGVEKDKRALEIEQMQLKEAKKDLTEEFEILEGGLLARVRAVLVAGGYSEAKLDSIHRKQWLEQTLEDDELQSQLEQLAEQWDELKADFDKKFENKRRKITQGDDLAPGVLKIVKVYLAVKRRIQPGDKMAGRHGNKGVISKINPVEDMPYDEKGQPVDIVLNPLGVPSRMNIGQILEVHMGLAAKGIGDKINQMLKEQQELARFREFLQKVYDLGDTRQTVDIAALSDDEVRTLVKNLRGGLPIATPVFDGAPESSIKELLKLGDLPESGQLRLFDGRTGDEFERPVTVGYMYMLKLNHLVDDKMHARSTGSYSLVTQQPLGGKAQFGGQRFGEMEVWALEAYGAAYTLQEMLTVKSDDVNGRTKMYKNIVDGNHSMEPGMPESFNVLLKEIRSLGINIELEDEE</sequence>
<dbReference type="SUPFAM" id="SSF64484">
    <property type="entry name" value="beta and beta-prime subunits of DNA dependent RNA-polymerase"/>
    <property type="match status" value="1"/>
</dbReference>
<evidence type="ECO:0000256" key="5">
    <source>
        <dbReference type="ARBA" id="ARBA00048552"/>
    </source>
</evidence>
<accession>A0ABT4YMG7</accession>
<dbReference type="Gene3D" id="2.40.50.100">
    <property type="match status" value="1"/>
</dbReference>
<feature type="domain" description="DNA-directed RNA polymerase beta subunit external 1" evidence="15">
    <location>
        <begin position="591"/>
        <end position="656"/>
    </location>
</feature>
<dbReference type="Pfam" id="PF04563">
    <property type="entry name" value="RNA_pol_Rpb2_1"/>
    <property type="match status" value="1"/>
</dbReference>
<evidence type="ECO:0000256" key="7">
    <source>
        <dbReference type="RuleBase" id="RU000434"/>
    </source>
</evidence>
<feature type="coiled-coil region" evidence="9">
    <location>
        <begin position="936"/>
        <end position="963"/>
    </location>
</feature>
<feature type="domain" description="DNA-directed RNA polymerase subunit 2 hybrid-binding" evidence="10">
    <location>
        <begin position="717"/>
        <end position="1263"/>
    </location>
</feature>
<dbReference type="InterPro" id="IPR007121">
    <property type="entry name" value="RNA_pol_bsu_CS"/>
</dbReference>
<keyword evidence="2 6" id="KW-0808">Transferase</keyword>
<evidence type="ECO:0000256" key="2">
    <source>
        <dbReference type="ARBA" id="ARBA00022679"/>
    </source>
</evidence>
<feature type="domain" description="RNA polymerase Rpb2" evidence="14">
    <location>
        <begin position="513"/>
        <end position="580"/>
    </location>
</feature>
<evidence type="ECO:0000313" key="16">
    <source>
        <dbReference type="EMBL" id="MDB1122720.1"/>
    </source>
</evidence>
<dbReference type="PROSITE" id="PS01166">
    <property type="entry name" value="RNA_POL_BETA"/>
    <property type="match status" value="1"/>
</dbReference>
<gene>
    <name evidence="6 16" type="primary">rpoB</name>
    <name evidence="16" type="ORF">PGX00_02995</name>
</gene>
<evidence type="ECO:0000256" key="9">
    <source>
        <dbReference type="SAM" id="Coils"/>
    </source>
</evidence>
<evidence type="ECO:0000259" key="11">
    <source>
        <dbReference type="Pfam" id="PF04560"/>
    </source>
</evidence>
<dbReference type="GO" id="GO:0000428">
    <property type="term" value="C:DNA-directed RNA polymerase complex"/>
    <property type="evidence" value="ECO:0007669"/>
    <property type="project" value="UniProtKB-KW"/>
</dbReference>
<evidence type="ECO:0000256" key="3">
    <source>
        <dbReference type="ARBA" id="ARBA00022695"/>
    </source>
</evidence>
<feature type="domain" description="RNA polymerase beta subunit protrusion" evidence="13">
    <location>
        <begin position="27"/>
        <end position="499"/>
    </location>
</feature>
<evidence type="ECO:0000259" key="10">
    <source>
        <dbReference type="Pfam" id="PF00562"/>
    </source>
</evidence>
<dbReference type="Pfam" id="PF04565">
    <property type="entry name" value="RNA_pol_Rpb2_3"/>
    <property type="match status" value="1"/>
</dbReference>
<reference evidence="16 17" key="1">
    <citation type="submission" date="2023-01" db="EMBL/GenBank/DDBJ databases">
        <title>Vibrio sp. KJ40-1 sp.nov, isolated from marine algae.</title>
        <authorList>
            <person name="Butt M."/>
            <person name="Kim J.M.J."/>
            <person name="Jeon C.O.C."/>
        </authorList>
    </citation>
    <scope>NUCLEOTIDE SEQUENCE [LARGE SCALE GENOMIC DNA]</scope>
    <source>
        <strain evidence="16 17">KJ40-1</strain>
    </source>
</reference>
<comment type="subunit">
    <text evidence="6 8">The RNAP catalytic core consists of 2 alpha, 1 beta, 1 beta' and 1 omega subunit. When a sigma factor is associated with the core the holoenzyme is formed, which can initiate transcription.</text>
</comment>
<comment type="function">
    <text evidence="6 8">DNA-dependent RNA polymerase catalyzes the transcription of DNA into RNA using the four ribonucleoside triphosphates as substrates.</text>
</comment>
<dbReference type="NCBIfam" id="TIGR02013">
    <property type="entry name" value="rpoB"/>
    <property type="match status" value="1"/>
</dbReference>
<dbReference type="Gene3D" id="2.30.150.10">
    <property type="entry name" value="DNA-directed RNA polymerase, beta subunit, external 1 domain"/>
    <property type="match status" value="1"/>
</dbReference>
<dbReference type="Pfam" id="PF04561">
    <property type="entry name" value="RNA_pol_Rpb2_2"/>
    <property type="match status" value="2"/>
</dbReference>
<dbReference type="Gene3D" id="2.40.50.150">
    <property type="match status" value="1"/>
</dbReference>
<evidence type="ECO:0000256" key="4">
    <source>
        <dbReference type="ARBA" id="ARBA00023163"/>
    </source>
</evidence>
<dbReference type="InterPro" id="IPR010243">
    <property type="entry name" value="RNA_pol_bsu_bac"/>
</dbReference>
<feature type="domain" description="RNA polymerase Rpb2" evidence="12">
    <location>
        <begin position="345"/>
        <end position="454"/>
    </location>
</feature>
<keyword evidence="9" id="KW-0175">Coiled coil</keyword>
<evidence type="ECO:0000259" key="12">
    <source>
        <dbReference type="Pfam" id="PF04561"/>
    </source>
</evidence>
<dbReference type="Pfam" id="PF10385">
    <property type="entry name" value="RNA_pol_Rpb2_45"/>
    <property type="match status" value="1"/>
</dbReference>
<dbReference type="InterPro" id="IPR014724">
    <property type="entry name" value="RNA_pol_RPB2_OB-fold"/>
</dbReference>
<dbReference type="Gene3D" id="3.90.1100.10">
    <property type="match status" value="2"/>
</dbReference>
<organism evidence="16 17">
    <name type="scientific">Vibrio algarum</name>
    <dbReference type="NCBI Taxonomy" id="3020714"/>
    <lineage>
        <taxon>Bacteria</taxon>
        <taxon>Pseudomonadati</taxon>
        <taxon>Pseudomonadota</taxon>
        <taxon>Gammaproteobacteria</taxon>
        <taxon>Vibrionales</taxon>
        <taxon>Vibrionaceae</taxon>
        <taxon>Vibrio</taxon>
    </lineage>
</organism>
<keyword evidence="1 6" id="KW-0240">DNA-directed RNA polymerase</keyword>
<dbReference type="EMBL" id="JAQLOI010000001">
    <property type="protein sequence ID" value="MDB1122720.1"/>
    <property type="molecule type" value="Genomic_DNA"/>
</dbReference>
<dbReference type="GO" id="GO:0003899">
    <property type="term" value="F:DNA-directed RNA polymerase activity"/>
    <property type="evidence" value="ECO:0007669"/>
    <property type="project" value="UniProtKB-EC"/>
</dbReference>
<evidence type="ECO:0000256" key="6">
    <source>
        <dbReference type="HAMAP-Rule" id="MF_01321"/>
    </source>
</evidence>
<dbReference type="InterPro" id="IPR019462">
    <property type="entry name" value="DNA-dir_RNA_pol_bsu_external_1"/>
</dbReference>
<dbReference type="InterPro" id="IPR015712">
    <property type="entry name" value="DNA-dir_RNA_pol_su2"/>
</dbReference>
<comment type="catalytic activity">
    <reaction evidence="5 6 8">
        <text>RNA(n) + a ribonucleoside 5'-triphosphate = RNA(n+1) + diphosphate</text>
        <dbReference type="Rhea" id="RHEA:21248"/>
        <dbReference type="Rhea" id="RHEA-COMP:14527"/>
        <dbReference type="Rhea" id="RHEA-COMP:17342"/>
        <dbReference type="ChEBI" id="CHEBI:33019"/>
        <dbReference type="ChEBI" id="CHEBI:61557"/>
        <dbReference type="ChEBI" id="CHEBI:140395"/>
        <dbReference type="EC" id="2.7.7.6"/>
    </reaction>
</comment>
<dbReference type="InterPro" id="IPR037033">
    <property type="entry name" value="DNA-dir_RNAP_su2_hyb_sf"/>
</dbReference>
<dbReference type="EC" id="2.7.7.6" evidence="6 8"/>
<evidence type="ECO:0000256" key="1">
    <source>
        <dbReference type="ARBA" id="ARBA00022478"/>
    </source>
</evidence>
<dbReference type="InterPro" id="IPR007120">
    <property type="entry name" value="DNA-dir_RNAP_su2_dom"/>
</dbReference>
<dbReference type="Pfam" id="PF04560">
    <property type="entry name" value="RNA_pol_Rpb2_7"/>
    <property type="match status" value="1"/>
</dbReference>
<dbReference type="InterPro" id="IPR007642">
    <property type="entry name" value="RNA_pol_Rpb2_2"/>
</dbReference>
<dbReference type="InterPro" id="IPR042107">
    <property type="entry name" value="DNA-dir_RNA_pol_bsu_ext_1_sf"/>
</dbReference>
<dbReference type="Gene3D" id="6.10.140.1670">
    <property type="match status" value="1"/>
</dbReference>
<dbReference type="Gene3D" id="2.40.270.10">
    <property type="entry name" value="DNA-directed RNA polymerase, subunit 2, domain 6"/>
    <property type="match status" value="1"/>
</dbReference>
<dbReference type="PANTHER" id="PTHR20856">
    <property type="entry name" value="DNA-DIRECTED RNA POLYMERASE I SUBUNIT 2"/>
    <property type="match status" value="1"/>
</dbReference>
<dbReference type="NCBIfam" id="NF001616">
    <property type="entry name" value="PRK00405.1"/>
    <property type="match status" value="1"/>
</dbReference>
<keyword evidence="3 6" id="KW-0548">Nucleotidyltransferase</keyword>
<dbReference type="InterPro" id="IPR007644">
    <property type="entry name" value="RNA_pol_bsu_protrusion"/>
</dbReference>
<keyword evidence="4 6" id="KW-0804">Transcription</keyword>
<keyword evidence="17" id="KW-1185">Reference proteome</keyword>
<evidence type="ECO:0000259" key="15">
    <source>
        <dbReference type="Pfam" id="PF10385"/>
    </source>
</evidence>
<proteinExistence type="inferred from homology"/>
<evidence type="ECO:0000313" key="17">
    <source>
        <dbReference type="Proteomes" id="UP001210678"/>
    </source>
</evidence>